<feature type="transmembrane region" description="Helical" evidence="7">
    <location>
        <begin position="95"/>
        <end position="119"/>
    </location>
</feature>
<proteinExistence type="predicted"/>
<dbReference type="PANTHER" id="PTHR43652">
    <property type="entry name" value="BASIC AMINO ACID ANTIPORTER YFCC-RELATED"/>
    <property type="match status" value="1"/>
</dbReference>
<feature type="transmembrane region" description="Helical" evidence="7">
    <location>
        <begin position="369"/>
        <end position="390"/>
    </location>
</feature>
<keyword evidence="4 7" id="KW-1133">Transmembrane helix</keyword>
<evidence type="ECO:0000313" key="10">
    <source>
        <dbReference type="Proteomes" id="UP000217564"/>
    </source>
</evidence>
<feature type="transmembrane region" description="Helical" evidence="7">
    <location>
        <begin position="302"/>
        <end position="320"/>
    </location>
</feature>
<sequence>MTDSGTPPTQVTEQTTGAPPRRKREMPHVFVILMAVTAIAAILTHFVPAGVFDRKTVDGRDVIIDGTFHAVDPTPASFWDVLTAVFNGMIGAADIIFYVFIVGASFGVLRATGAIDSAVAAMTSKLRGKEILFIPVLMTFFSLTGAMLGLAEETIPYITILVPIAVALGYDSMVGAAVVLLGTGSGFMAAFMNPFTVGVAQGIAGLPLFSGMWLRLILWVLLLGAAIVFVMRYAQRMKKDPTKGMLYGQDSLADEIRRKGDTETLTFTLRHKLVFVVLIATLVTLAICVSTLGWYLTEIAGLFLLMGIVMGVVGGLGMNGTAEAFIDGARDLVTGALVIGVAYGILVIFQDGQILDTILVNLAAGISHLPPWLSAVGMFFFQGLVSFIVPSGSGQAALTMPILSPLAEMVGVTQQTAVLAFQLADGIGNLCFPTSGFFMAALALAKVPWIKWVRWMLPLIAVQITIAIAAVVFAHLIGYS</sequence>
<name>A0A2A3Z0C2_BREAU</name>
<feature type="transmembrane region" description="Helical" evidence="7">
    <location>
        <begin position="29"/>
        <end position="47"/>
    </location>
</feature>
<dbReference type="InterPro" id="IPR051679">
    <property type="entry name" value="DASS-Related_Transporters"/>
</dbReference>
<comment type="subcellular location">
    <subcellularLocation>
        <location evidence="1">Cell membrane</location>
        <topology evidence="1">Multi-pass membrane protein</topology>
    </subcellularLocation>
</comment>
<feature type="transmembrane region" description="Helical" evidence="7">
    <location>
        <begin position="332"/>
        <end position="349"/>
    </location>
</feature>
<dbReference type="EMBL" id="NRGP01000038">
    <property type="protein sequence ID" value="PCC44933.1"/>
    <property type="molecule type" value="Genomic_DNA"/>
</dbReference>
<dbReference type="InterPro" id="IPR018385">
    <property type="entry name" value="C4_dicarb_anaerob_car-like"/>
</dbReference>
<reference evidence="9 11" key="2">
    <citation type="submission" date="2018-10" db="EMBL/GenBank/DDBJ databases">
        <title>Brevibacterium genomes from Austrain hard cheese rinds.</title>
        <authorList>
            <person name="Anast J.M."/>
            <person name="Dzieciol M."/>
            <person name="Schultz D.L."/>
            <person name="Mann E."/>
            <person name="Wagner M."/>
            <person name="Schmitz-Esser S."/>
        </authorList>
    </citation>
    <scope>NUCLEOTIDE SEQUENCE [LARGE SCALE GENOMIC DNA]</scope>
    <source>
        <strain evidence="9 11">L261</strain>
    </source>
</reference>
<evidence type="ECO:0000256" key="5">
    <source>
        <dbReference type="ARBA" id="ARBA00023136"/>
    </source>
</evidence>
<feature type="compositionally biased region" description="Polar residues" evidence="6">
    <location>
        <begin position="1"/>
        <end position="17"/>
    </location>
</feature>
<dbReference type="PANTHER" id="PTHR43652:SF6">
    <property type="entry name" value="ARGININE REPRESSOR"/>
    <property type="match status" value="1"/>
</dbReference>
<organism evidence="8 10">
    <name type="scientific">Brevibacterium aurantiacum</name>
    <dbReference type="NCBI Taxonomy" id="273384"/>
    <lineage>
        <taxon>Bacteria</taxon>
        <taxon>Bacillati</taxon>
        <taxon>Actinomycetota</taxon>
        <taxon>Actinomycetes</taxon>
        <taxon>Micrococcales</taxon>
        <taxon>Brevibacteriaceae</taxon>
        <taxon>Brevibacterium</taxon>
    </lineage>
</organism>
<feature type="transmembrane region" description="Helical" evidence="7">
    <location>
        <begin position="131"/>
        <end position="151"/>
    </location>
</feature>
<evidence type="ECO:0000256" key="4">
    <source>
        <dbReference type="ARBA" id="ARBA00022989"/>
    </source>
</evidence>
<evidence type="ECO:0000256" key="6">
    <source>
        <dbReference type="SAM" id="MobiDB-lite"/>
    </source>
</evidence>
<dbReference type="Proteomes" id="UP000297736">
    <property type="component" value="Unassembled WGS sequence"/>
</dbReference>
<reference evidence="8 10" key="1">
    <citation type="journal article" date="2017" name="Elife">
        <title>Extensive horizontal gene transfer in cheese-associated bacteria.</title>
        <authorList>
            <person name="Bonham K.S."/>
            <person name="Wolfe B.E."/>
            <person name="Dutton R.J."/>
        </authorList>
    </citation>
    <scope>NUCLEOTIDE SEQUENCE [LARGE SCALE GENOMIC DNA]</scope>
    <source>
        <strain evidence="8 10">947_7</strain>
    </source>
</reference>
<evidence type="ECO:0000256" key="2">
    <source>
        <dbReference type="ARBA" id="ARBA00022475"/>
    </source>
</evidence>
<dbReference type="AlphaFoldDB" id="A0A2A3Z0C2"/>
<keyword evidence="3 7" id="KW-0812">Transmembrane</keyword>
<keyword evidence="5 7" id="KW-0472">Membrane</keyword>
<feature type="transmembrane region" description="Helical" evidence="7">
    <location>
        <begin position="188"/>
        <end position="210"/>
    </location>
</feature>
<dbReference type="Pfam" id="PF03606">
    <property type="entry name" value="DcuC"/>
    <property type="match status" value="1"/>
</dbReference>
<comment type="caution">
    <text evidence="8">The sequence shown here is derived from an EMBL/GenBank/DDBJ whole genome shotgun (WGS) entry which is preliminary data.</text>
</comment>
<feature type="transmembrane region" description="Helical" evidence="7">
    <location>
        <begin position="457"/>
        <end position="477"/>
    </location>
</feature>
<feature type="transmembrane region" description="Helical" evidence="7">
    <location>
        <begin position="427"/>
        <end position="445"/>
    </location>
</feature>
<evidence type="ECO:0000256" key="7">
    <source>
        <dbReference type="SAM" id="Phobius"/>
    </source>
</evidence>
<dbReference type="EMBL" id="RHFF01000028">
    <property type="protein sequence ID" value="TGD36592.1"/>
    <property type="molecule type" value="Genomic_DNA"/>
</dbReference>
<feature type="transmembrane region" description="Helical" evidence="7">
    <location>
        <begin position="216"/>
        <end position="234"/>
    </location>
</feature>
<evidence type="ECO:0000313" key="9">
    <source>
        <dbReference type="EMBL" id="TGD36592.1"/>
    </source>
</evidence>
<evidence type="ECO:0000313" key="8">
    <source>
        <dbReference type="EMBL" id="PCC44933.1"/>
    </source>
</evidence>
<gene>
    <name evidence="9" type="primary">yfcC</name>
    <name evidence="8" type="ORF">CIK64_18355</name>
    <name evidence="9" type="ORF">EB834_19205</name>
</gene>
<accession>A0A2A3Z0C2</accession>
<keyword evidence="2" id="KW-1003">Cell membrane</keyword>
<evidence type="ECO:0000256" key="3">
    <source>
        <dbReference type="ARBA" id="ARBA00022692"/>
    </source>
</evidence>
<evidence type="ECO:0000256" key="1">
    <source>
        <dbReference type="ARBA" id="ARBA00004651"/>
    </source>
</evidence>
<dbReference type="RefSeq" id="WP_096163103.1">
    <property type="nucleotide sequence ID" value="NZ_JABUXY010000008.1"/>
</dbReference>
<evidence type="ECO:0000313" key="11">
    <source>
        <dbReference type="Proteomes" id="UP000297736"/>
    </source>
</evidence>
<protein>
    <submittedName>
        <fullName evidence="8">C4-dicarboxylate ABC transporter permease</fullName>
    </submittedName>
    <submittedName>
        <fullName evidence="9">Putative basic amino acid antiporter YfcC</fullName>
    </submittedName>
</protein>
<feature type="region of interest" description="Disordered" evidence="6">
    <location>
        <begin position="1"/>
        <end position="21"/>
    </location>
</feature>
<feature type="transmembrane region" description="Helical" evidence="7">
    <location>
        <begin position="273"/>
        <end position="296"/>
    </location>
</feature>
<feature type="transmembrane region" description="Helical" evidence="7">
    <location>
        <begin position="157"/>
        <end position="181"/>
    </location>
</feature>
<dbReference type="Proteomes" id="UP000217564">
    <property type="component" value="Unassembled WGS sequence"/>
</dbReference>
<dbReference type="GO" id="GO:0005886">
    <property type="term" value="C:plasma membrane"/>
    <property type="evidence" value="ECO:0007669"/>
    <property type="project" value="UniProtKB-SubCell"/>
</dbReference>